<dbReference type="RefSeq" id="WP_116879726.1">
    <property type="nucleotide sequence ID" value="NZ_QURB01000001.1"/>
</dbReference>
<keyword evidence="4" id="KW-1185">Reference proteome</keyword>
<protein>
    <recommendedName>
        <fullName evidence="2">DUF5723 domain-containing protein</fullName>
    </recommendedName>
</protein>
<feature type="domain" description="DUF5723" evidence="2">
    <location>
        <begin position="47"/>
        <end position="426"/>
    </location>
</feature>
<evidence type="ECO:0000259" key="2">
    <source>
        <dbReference type="Pfam" id="PF18990"/>
    </source>
</evidence>
<gene>
    <name evidence="3" type="ORF">DXU93_02845</name>
</gene>
<evidence type="ECO:0000313" key="4">
    <source>
        <dbReference type="Proteomes" id="UP000257127"/>
    </source>
</evidence>
<dbReference type="InterPro" id="IPR043781">
    <property type="entry name" value="DUF5723"/>
</dbReference>
<dbReference type="Proteomes" id="UP000257127">
    <property type="component" value="Unassembled WGS sequence"/>
</dbReference>
<reference evidence="3 4" key="1">
    <citation type="submission" date="2018-08" db="EMBL/GenBank/DDBJ databases">
        <title>The draft genome squence of Brumimicrobium sp. N62.</title>
        <authorList>
            <person name="Du Z.-J."/>
            <person name="Luo H.-R."/>
        </authorList>
    </citation>
    <scope>NUCLEOTIDE SEQUENCE [LARGE SCALE GENOMIC DNA]</scope>
    <source>
        <strain evidence="3 4">N62</strain>
    </source>
</reference>
<dbReference type="EMBL" id="QURB01000001">
    <property type="protein sequence ID" value="RFC55891.1"/>
    <property type="molecule type" value="Genomic_DNA"/>
</dbReference>
<accession>A0A3E1F246</accession>
<dbReference type="AlphaFoldDB" id="A0A3E1F246"/>
<feature type="signal peptide" evidence="1">
    <location>
        <begin position="1"/>
        <end position="29"/>
    </location>
</feature>
<sequence>MKIKYINNIQLLFLTALLSCIGNMSTAQRNYTMYGLDNIPQAHVLNPAYKPNAKVFVSIPVLSNNSFGASNSGFSLNDLLTERPQDDSLNINPSNAIGKMSDRNFLTLETYNEVFAFGFRVKKNYFSFGVTNRLNSNFVYTKDLFTLITEGNGKSLLGKRASLDETGINLNSYLEYAVGFNREINDKLSVGGRVKFLSGMANVDTRETKLGLHTDATTFNLTFDGSATINTSGINSMYDSLAPEGYTPAENAASFKNFGIALDLGAQYKINDKISVSASLLDLGYITWKEDNSNFVLNEIDYRYEGIDLKEFLTDSTEAVFENLEDTLRKVFSGNENNDEYKSSLATRFYLNGSYQLTNKIQVAATLYNEILESRYRAAAIVSGSIQLKNWLTATLNYSQYARSFGNIGAGVSLRGGPVQFFVVTDNVLGFFAPTQSKNFHASFGINLMFGKPD</sequence>
<organism evidence="3 4">
    <name type="scientific">Brumimicrobium aurantiacum</name>
    <dbReference type="NCBI Taxonomy" id="1737063"/>
    <lineage>
        <taxon>Bacteria</taxon>
        <taxon>Pseudomonadati</taxon>
        <taxon>Bacteroidota</taxon>
        <taxon>Flavobacteriia</taxon>
        <taxon>Flavobacteriales</taxon>
        <taxon>Crocinitomicaceae</taxon>
        <taxon>Brumimicrobium</taxon>
    </lineage>
</organism>
<keyword evidence="1" id="KW-0732">Signal</keyword>
<evidence type="ECO:0000256" key="1">
    <source>
        <dbReference type="SAM" id="SignalP"/>
    </source>
</evidence>
<dbReference type="Pfam" id="PF18990">
    <property type="entry name" value="DUF5723"/>
    <property type="match status" value="1"/>
</dbReference>
<evidence type="ECO:0000313" key="3">
    <source>
        <dbReference type="EMBL" id="RFC55891.1"/>
    </source>
</evidence>
<dbReference type="Gene3D" id="2.40.160.60">
    <property type="entry name" value="Outer membrane protein transport protein (OMPP1/FadL/TodX)"/>
    <property type="match status" value="1"/>
</dbReference>
<proteinExistence type="predicted"/>
<name>A0A3E1F246_9FLAO</name>
<dbReference type="PROSITE" id="PS51257">
    <property type="entry name" value="PROKAR_LIPOPROTEIN"/>
    <property type="match status" value="1"/>
</dbReference>
<feature type="chain" id="PRO_5017728192" description="DUF5723 domain-containing protein" evidence="1">
    <location>
        <begin position="30"/>
        <end position="454"/>
    </location>
</feature>
<comment type="caution">
    <text evidence="3">The sequence shown here is derived from an EMBL/GenBank/DDBJ whole genome shotgun (WGS) entry which is preliminary data.</text>
</comment>
<dbReference type="OrthoDB" id="975426at2"/>